<proteinExistence type="predicted"/>
<reference evidence="1" key="1">
    <citation type="journal article" date="2021" name="New Phytol.">
        <title>Evolutionary innovations through gain and loss of genes in the ectomycorrhizal Boletales.</title>
        <authorList>
            <person name="Wu G."/>
            <person name="Miyauchi S."/>
            <person name="Morin E."/>
            <person name="Kuo A."/>
            <person name="Drula E."/>
            <person name="Varga T."/>
            <person name="Kohler A."/>
            <person name="Feng B."/>
            <person name="Cao Y."/>
            <person name="Lipzen A."/>
            <person name="Daum C."/>
            <person name="Hundley H."/>
            <person name="Pangilinan J."/>
            <person name="Johnson J."/>
            <person name="Barry K."/>
            <person name="LaButti K."/>
            <person name="Ng V."/>
            <person name="Ahrendt S."/>
            <person name="Min B."/>
            <person name="Choi I.G."/>
            <person name="Park H."/>
            <person name="Plett J.M."/>
            <person name="Magnuson J."/>
            <person name="Spatafora J.W."/>
            <person name="Nagy L.G."/>
            <person name="Henrissat B."/>
            <person name="Grigoriev I.V."/>
            <person name="Yang Z.L."/>
            <person name="Xu J."/>
            <person name="Martin F.M."/>
        </authorList>
    </citation>
    <scope>NUCLEOTIDE SEQUENCE</scope>
    <source>
        <strain evidence="1">ATCC 28755</strain>
    </source>
</reference>
<gene>
    <name evidence="1" type="ORF">BJ138DRAFT_1128969</name>
</gene>
<sequence length="467" mass="52129">MTPLVKAGSLDYLWHKLIRTCNLPLDIPLGADPATLSGQELQAIVVNALKLDHNWRKPDAYIRRAIPIVCSEASYVDNIYLLPGGKWLITTHRTTSDNYDGQCTDLTLWCLDDITSPRVIKTILIYGRATSCRAYYQPAQRNFTIAVALSKNHSAGYVEVHHISLDNPAVSRQTSESLTFHPVASGGPHELAIRILSLRIHERILGVTFMQFPPPSYPEPPQPTVHVYLRNLVTGASATFKAYLRSDDYFELFRDQYTLARYDLSEPIISFFDIPSFIISTHPDSEALANNEPDPSNMSEGLLSTRCPLLHANSFSAYLGASSGIIEHGVPVPNTLMLKLRGSTGTMDRFSPADRETRFSDRTTITSEVFHLGNDDVTFHQFNYLQLGATGRRAVWVEFKDGIMFRKWAASRQCCGEELSASVSALTPPTSRLPFNPHGIRRIGFDEATCRLCVGLLTGELYVCDFL</sequence>
<evidence type="ECO:0000313" key="1">
    <source>
        <dbReference type="EMBL" id="KAH7907701.1"/>
    </source>
</evidence>
<comment type="caution">
    <text evidence="1">The sequence shown here is derived from an EMBL/GenBank/DDBJ whole genome shotgun (WGS) entry which is preliminary data.</text>
</comment>
<keyword evidence="2" id="KW-1185">Reference proteome</keyword>
<name>A0ACB8A2Q8_9AGAM</name>
<evidence type="ECO:0000313" key="2">
    <source>
        <dbReference type="Proteomes" id="UP000790377"/>
    </source>
</evidence>
<dbReference type="EMBL" id="MU267879">
    <property type="protein sequence ID" value="KAH7907701.1"/>
    <property type="molecule type" value="Genomic_DNA"/>
</dbReference>
<accession>A0ACB8A2Q8</accession>
<dbReference type="Proteomes" id="UP000790377">
    <property type="component" value="Unassembled WGS sequence"/>
</dbReference>
<protein>
    <submittedName>
        <fullName evidence="1">Uncharacterized protein</fullName>
    </submittedName>
</protein>
<organism evidence="1 2">
    <name type="scientific">Hygrophoropsis aurantiaca</name>
    <dbReference type="NCBI Taxonomy" id="72124"/>
    <lineage>
        <taxon>Eukaryota</taxon>
        <taxon>Fungi</taxon>
        <taxon>Dikarya</taxon>
        <taxon>Basidiomycota</taxon>
        <taxon>Agaricomycotina</taxon>
        <taxon>Agaricomycetes</taxon>
        <taxon>Agaricomycetidae</taxon>
        <taxon>Boletales</taxon>
        <taxon>Coniophorineae</taxon>
        <taxon>Hygrophoropsidaceae</taxon>
        <taxon>Hygrophoropsis</taxon>
    </lineage>
</organism>